<dbReference type="InterPro" id="IPR036108">
    <property type="entry name" value="4pyrrol_syn_uPrphyn_synt_sf"/>
</dbReference>
<proteinExistence type="predicted"/>
<dbReference type="InterPro" id="IPR039793">
    <property type="entry name" value="UROS/Hem4"/>
</dbReference>
<dbReference type="EC" id="4.2.1.75" evidence="2"/>
<dbReference type="PANTHER" id="PTHR40082">
    <property type="entry name" value="BLR5956 PROTEIN"/>
    <property type="match status" value="1"/>
</dbReference>
<sequence>MSDPAPADDGPVGAPGAAPLAGRHVVVPETRELEVLSRLMEKQGARVMRCPMVAILDHPDPAPIEAWLRRFVETPPQDLILLTGEGLMRLLGVAERAGMREPFLATLAKVRRITRGPKPVNRLRQLGLTADLSPPNPTTEGVIEGLAGEDLAGHRIGVQLYPDNPNEKLLDFLRGKGAEPDAILPYVYASKAEDARVLAAIDAMADGSADLIVFTSSPQVRRLLDVAKAAGKEAALREGLARVRIAAVGPVAAAAAEEAGGTVAVMPEDNFHMRPMVNAIVAALG</sequence>
<dbReference type="InterPro" id="IPR003754">
    <property type="entry name" value="4pyrrol_synth_uPrphyn_synth"/>
</dbReference>
<dbReference type="RefSeq" id="WP_248665140.1">
    <property type="nucleotide sequence ID" value="NZ_JALPRX010000006.1"/>
</dbReference>
<dbReference type="PANTHER" id="PTHR40082:SF1">
    <property type="entry name" value="BLR5956 PROTEIN"/>
    <property type="match status" value="1"/>
</dbReference>
<name>A0A9X1YAQ7_9PROT</name>
<dbReference type="CDD" id="cd06578">
    <property type="entry name" value="HemD"/>
    <property type="match status" value="1"/>
</dbReference>
<accession>A0A9X1YAQ7</accession>
<reference evidence="2" key="1">
    <citation type="submission" date="2022-04" db="EMBL/GenBank/DDBJ databases">
        <title>Roseomonas acroporae sp. nov., isolated from coral Acropora digitifera.</title>
        <authorList>
            <person name="Sun H."/>
        </authorList>
    </citation>
    <scope>NUCLEOTIDE SEQUENCE</scope>
    <source>
        <strain evidence="2">NAR14</strain>
    </source>
</reference>
<dbReference type="Gene3D" id="3.40.50.10090">
    <property type="match status" value="2"/>
</dbReference>
<dbReference type="AlphaFoldDB" id="A0A9X1YAQ7"/>
<protein>
    <submittedName>
        <fullName evidence="2">Uroporphyrinogen-III synthase</fullName>
        <ecNumber evidence="2">4.2.1.75</ecNumber>
    </submittedName>
</protein>
<feature type="domain" description="Tetrapyrrole biosynthesis uroporphyrinogen III synthase" evidence="1">
    <location>
        <begin position="35"/>
        <end position="269"/>
    </location>
</feature>
<gene>
    <name evidence="2" type="ORF">M0638_01300</name>
</gene>
<keyword evidence="3" id="KW-1185">Reference proteome</keyword>
<evidence type="ECO:0000313" key="2">
    <source>
        <dbReference type="EMBL" id="MCK8783016.1"/>
    </source>
</evidence>
<dbReference type="Proteomes" id="UP001139516">
    <property type="component" value="Unassembled WGS sequence"/>
</dbReference>
<dbReference type="GO" id="GO:0006780">
    <property type="term" value="P:uroporphyrinogen III biosynthetic process"/>
    <property type="evidence" value="ECO:0007669"/>
    <property type="project" value="InterPro"/>
</dbReference>
<organism evidence="2 3">
    <name type="scientific">Roseomonas acroporae</name>
    <dbReference type="NCBI Taxonomy" id="2937791"/>
    <lineage>
        <taxon>Bacteria</taxon>
        <taxon>Pseudomonadati</taxon>
        <taxon>Pseudomonadota</taxon>
        <taxon>Alphaproteobacteria</taxon>
        <taxon>Acetobacterales</taxon>
        <taxon>Roseomonadaceae</taxon>
        <taxon>Roseomonas</taxon>
    </lineage>
</organism>
<comment type="caution">
    <text evidence="2">The sequence shown here is derived from an EMBL/GenBank/DDBJ whole genome shotgun (WGS) entry which is preliminary data.</text>
</comment>
<dbReference type="Pfam" id="PF02602">
    <property type="entry name" value="HEM4"/>
    <property type="match status" value="1"/>
</dbReference>
<evidence type="ECO:0000313" key="3">
    <source>
        <dbReference type="Proteomes" id="UP001139516"/>
    </source>
</evidence>
<keyword evidence="2" id="KW-0456">Lyase</keyword>
<dbReference type="SUPFAM" id="SSF69618">
    <property type="entry name" value="HemD-like"/>
    <property type="match status" value="1"/>
</dbReference>
<dbReference type="EMBL" id="JALPRX010000006">
    <property type="protein sequence ID" value="MCK8783016.1"/>
    <property type="molecule type" value="Genomic_DNA"/>
</dbReference>
<dbReference type="GO" id="GO:0004852">
    <property type="term" value="F:uroporphyrinogen-III synthase activity"/>
    <property type="evidence" value="ECO:0007669"/>
    <property type="project" value="UniProtKB-EC"/>
</dbReference>
<evidence type="ECO:0000259" key="1">
    <source>
        <dbReference type="Pfam" id="PF02602"/>
    </source>
</evidence>